<accession>A0A6B9KGJ6</accession>
<proteinExistence type="predicted"/>
<evidence type="ECO:0000313" key="1">
    <source>
        <dbReference type="EMBL" id="QHA33678.1"/>
    </source>
</evidence>
<protein>
    <submittedName>
        <fullName evidence="1">Putative matrix protein</fullName>
    </submittedName>
</protein>
<name>A0A6B9KGJ6_9RHAB</name>
<organism evidence="1">
    <name type="scientific">Atrato Rhabdo-like virus 3</name>
    <dbReference type="NCBI Taxonomy" id="2689335"/>
    <lineage>
        <taxon>Viruses</taxon>
        <taxon>Riboviria</taxon>
        <taxon>Orthornavirae</taxon>
        <taxon>Negarnaviricota</taxon>
        <taxon>Haploviricotina</taxon>
        <taxon>Monjiviricetes</taxon>
        <taxon>Mononegavirales</taxon>
        <taxon>Rhabdoviridae</taxon>
        <taxon>Deltarhabdovirinae</taxon>
        <taxon>Primrhavirus</taxon>
        <taxon>Primrhavirus atrato</taxon>
    </lineage>
</organism>
<reference evidence="1" key="1">
    <citation type="submission" date="2019-10" db="EMBL/GenBank/DDBJ databases">
        <authorList>
            <person name="Nitsche A."/>
            <person name="Hankeln T."/>
            <person name="Acosta O."/>
            <person name="Velez I.D."/>
            <person name="Schiemann D.J."/>
        </authorList>
    </citation>
    <scope>NUCLEOTIDE SEQUENCE</scope>
    <source>
        <strain evidence="1">Cx 1773-3</strain>
    </source>
</reference>
<sequence>MFFSLSGSLSFCICDEGFSKIRTTAILGIVQAMLSSSFKPLPRADLTQWTSCALQQLLTTRLLIQSYSPIEFTFRLRSPGVPSEVPEMVSEPIFLSAPSYIEFDSLDEFPVAITSQGGCVVQIWNSPSSEIFDKSGFTETYVYFAHQSSCLPSSESTQSDPFYFIAE</sequence>
<dbReference type="EMBL" id="MN661034">
    <property type="protein sequence ID" value="QHA33678.1"/>
    <property type="molecule type" value="Viral_cRNA"/>
</dbReference>